<evidence type="ECO:0000313" key="6">
    <source>
        <dbReference type="EMBL" id="KAJ8961730.1"/>
    </source>
</evidence>
<sequence>MESKENDQFYRFNPTTSQIIQIGNDSLLQDSYLNFSNPTVLFFHGFTESLHADDSQLLRRSFLRRGDYNVIVTNADRLLAGLYYLESVKNCRYIGQYGAQLVDYLVTRGLRLATLHVIGMSLGAQIAGFVGQYVTSGRLPRITGLDPAGPLYHKASLDDRLDPSDADFVDVIHTNQAVFGIVPSIGHVDFWPNGGGPKQPGCSFYERFVRSGFSLVELVIYDSFYEKSLNTEKNGRYFEIYCFKPHDVIIC</sequence>
<dbReference type="InterPro" id="IPR000734">
    <property type="entry name" value="TAG_lipase"/>
</dbReference>
<dbReference type="PANTHER" id="PTHR11610">
    <property type="entry name" value="LIPASE"/>
    <property type="match status" value="1"/>
</dbReference>
<organism evidence="6 7">
    <name type="scientific">Aromia moschata</name>
    <dbReference type="NCBI Taxonomy" id="1265417"/>
    <lineage>
        <taxon>Eukaryota</taxon>
        <taxon>Metazoa</taxon>
        <taxon>Ecdysozoa</taxon>
        <taxon>Arthropoda</taxon>
        <taxon>Hexapoda</taxon>
        <taxon>Insecta</taxon>
        <taxon>Pterygota</taxon>
        <taxon>Neoptera</taxon>
        <taxon>Endopterygota</taxon>
        <taxon>Coleoptera</taxon>
        <taxon>Polyphaga</taxon>
        <taxon>Cucujiformia</taxon>
        <taxon>Chrysomeloidea</taxon>
        <taxon>Cerambycidae</taxon>
        <taxon>Cerambycinae</taxon>
        <taxon>Callichromatini</taxon>
        <taxon>Aromia</taxon>
    </lineage>
</organism>
<feature type="domain" description="Lipase" evidence="5">
    <location>
        <begin position="13"/>
        <end position="206"/>
    </location>
</feature>
<dbReference type="InterPro" id="IPR013818">
    <property type="entry name" value="Lipase"/>
</dbReference>
<comment type="similarity">
    <text evidence="2 4">Belongs to the AB hydrolase superfamily. Lipase family.</text>
</comment>
<dbReference type="PANTHER" id="PTHR11610:SF169">
    <property type="entry name" value="GH15759P-RELATED"/>
    <property type="match status" value="1"/>
</dbReference>
<reference evidence="6" key="1">
    <citation type="journal article" date="2023" name="Insect Mol. Biol.">
        <title>Genome sequencing provides insights into the evolution of gene families encoding plant cell wall-degrading enzymes in longhorned beetles.</title>
        <authorList>
            <person name="Shin N.R."/>
            <person name="Okamura Y."/>
            <person name="Kirsch R."/>
            <person name="Pauchet Y."/>
        </authorList>
    </citation>
    <scope>NUCLEOTIDE SEQUENCE</scope>
    <source>
        <strain evidence="6">AMC_N1</strain>
    </source>
</reference>
<dbReference type="AlphaFoldDB" id="A0AAV8ZDX1"/>
<dbReference type="GO" id="GO:0005615">
    <property type="term" value="C:extracellular space"/>
    <property type="evidence" value="ECO:0007669"/>
    <property type="project" value="TreeGrafter"/>
</dbReference>
<dbReference type="PRINTS" id="PR00821">
    <property type="entry name" value="TAGLIPASE"/>
</dbReference>
<gene>
    <name evidence="6" type="ORF">NQ318_021330</name>
</gene>
<protein>
    <recommendedName>
        <fullName evidence="5">Lipase domain-containing protein</fullName>
    </recommendedName>
</protein>
<dbReference type="SUPFAM" id="SSF53474">
    <property type="entry name" value="alpha/beta-Hydrolases"/>
    <property type="match status" value="1"/>
</dbReference>
<name>A0AAV8ZDX1_9CUCU</name>
<dbReference type="Proteomes" id="UP001162162">
    <property type="component" value="Unassembled WGS sequence"/>
</dbReference>
<keyword evidence="3" id="KW-0964">Secreted</keyword>
<dbReference type="GO" id="GO:0016298">
    <property type="term" value="F:lipase activity"/>
    <property type="evidence" value="ECO:0007669"/>
    <property type="project" value="InterPro"/>
</dbReference>
<keyword evidence="7" id="KW-1185">Reference proteome</keyword>
<comment type="caution">
    <text evidence="6">The sequence shown here is derived from an EMBL/GenBank/DDBJ whole genome shotgun (WGS) entry which is preliminary data.</text>
</comment>
<evidence type="ECO:0000256" key="2">
    <source>
        <dbReference type="ARBA" id="ARBA00010701"/>
    </source>
</evidence>
<proteinExistence type="inferred from homology"/>
<evidence type="ECO:0000256" key="4">
    <source>
        <dbReference type="RuleBase" id="RU004262"/>
    </source>
</evidence>
<evidence type="ECO:0000259" key="5">
    <source>
        <dbReference type="Pfam" id="PF00151"/>
    </source>
</evidence>
<accession>A0AAV8ZDX1</accession>
<evidence type="ECO:0000256" key="1">
    <source>
        <dbReference type="ARBA" id="ARBA00004613"/>
    </source>
</evidence>
<dbReference type="GO" id="GO:0016042">
    <property type="term" value="P:lipid catabolic process"/>
    <property type="evidence" value="ECO:0007669"/>
    <property type="project" value="TreeGrafter"/>
</dbReference>
<comment type="subcellular location">
    <subcellularLocation>
        <location evidence="1">Secreted</location>
    </subcellularLocation>
</comment>
<evidence type="ECO:0000256" key="3">
    <source>
        <dbReference type="ARBA" id="ARBA00022525"/>
    </source>
</evidence>
<dbReference type="EMBL" id="JAPWTK010000004">
    <property type="protein sequence ID" value="KAJ8961730.1"/>
    <property type="molecule type" value="Genomic_DNA"/>
</dbReference>
<dbReference type="Gene3D" id="3.40.50.1820">
    <property type="entry name" value="alpha/beta hydrolase"/>
    <property type="match status" value="1"/>
</dbReference>
<dbReference type="GO" id="GO:0017171">
    <property type="term" value="F:serine hydrolase activity"/>
    <property type="evidence" value="ECO:0007669"/>
    <property type="project" value="TreeGrafter"/>
</dbReference>
<dbReference type="InterPro" id="IPR029058">
    <property type="entry name" value="AB_hydrolase_fold"/>
</dbReference>
<evidence type="ECO:0000313" key="7">
    <source>
        <dbReference type="Proteomes" id="UP001162162"/>
    </source>
</evidence>
<dbReference type="Pfam" id="PF00151">
    <property type="entry name" value="Lipase"/>
    <property type="match status" value="1"/>
</dbReference>